<dbReference type="PANTHER" id="PTHR47036">
    <property type="entry name" value="COBALT-FACTOR III C(17)-METHYLTRANSFERASE-RELATED"/>
    <property type="match status" value="1"/>
</dbReference>
<dbReference type="GO" id="GO:0032259">
    <property type="term" value="P:methylation"/>
    <property type="evidence" value="ECO:0007669"/>
    <property type="project" value="UniProtKB-KW"/>
</dbReference>
<feature type="region of interest" description="Disordered" evidence="7">
    <location>
        <begin position="246"/>
        <end position="271"/>
    </location>
</feature>
<evidence type="ECO:0000256" key="2">
    <source>
        <dbReference type="ARBA" id="ARBA00005879"/>
    </source>
</evidence>
<evidence type="ECO:0000256" key="6">
    <source>
        <dbReference type="ARBA" id="ARBA00022691"/>
    </source>
</evidence>
<evidence type="ECO:0000256" key="7">
    <source>
        <dbReference type="SAM" id="MobiDB-lite"/>
    </source>
</evidence>
<keyword evidence="10" id="KW-1185">Reference proteome</keyword>
<dbReference type="EC" id="2.1.1.130" evidence="9"/>
<sequence>MTTRTLGRGRFAGVGVGPGDPELMTLKAARLIGSADVVAFHAGVGKESNARRIAAGLIPETAIEEQLTYPVTTGTTDHPGGYAGALAEFYEESAARLAAHLDAGRDVVLLAEGDPLFYGSYMYMHDRLAERYETQIVPGVPAFASAAAVAATPLVRQTDVLTVLPGTLPEPELARRLADTDGAIIMKLGRTFPAVRRALEQAGRLEHAVYVERASLPQERWLPVVEVDPADVPYFSLVVVPGDSLNGRRSRQTEAEAAPRPARGVEASGDTRADSVEAAELAVVGLGPGPEEWLTPEAAEVLAGVDHVVGYAPYVQRVPQRAGLTRHASGNTVELDRARLALDLARAGDRVAVVSGGDAGVFGMATAVFEAVEQGGYDDVPVRVVPGVSAVQAVAARAGAPIGGDFAVVSLSDRLKPWEVVERRVRAVADADLVLAIYNPASRSRTDQLAWAHKVLLEHRSPDTVVVVGRDVGRAEESLTVTTLGDLDVESVDMKCLLIVGASGTRVTGGRVWTPRWVR</sequence>
<dbReference type="PANTHER" id="PTHR47036:SF1">
    <property type="entry name" value="COBALT-FACTOR III C(17)-METHYLTRANSFERASE-RELATED"/>
    <property type="match status" value="1"/>
</dbReference>
<keyword evidence="5 9" id="KW-0808">Transferase</keyword>
<dbReference type="EMBL" id="JBFPJR010000033">
    <property type="protein sequence ID" value="MEX0429119.1"/>
    <property type="molecule type" value="Genomic_DNA"/>
</dbReference>
<comment type="pathway">
    <text evidence="1">Cofactor biosynthesis; adenosylcobalamin biosynthesis.</text>
</comment>
<reference evidence="9 10" key="1">
    <citation type="submission" date="2024-07" db="EMBL/GenBank/DDBJ databases">
        <authorList>
            <person name="Lee S."/>
            <person name="Kang M."/>
        </authorList>
    </citation>
    <scope>NUCLEOTIDE SEQUENCE [LARGE SCALE GENOMIC DNA]</scope>
    <source>
        <strain evidence="9 10">DS6</strain>
    </source>
</reference>
<dbReference type="SUPFAM" id="SSF53790">
    <property type="entry name" value="Tetrapyrrole methylase"/>
    <property type="match status" value="2"/>
</dbReference>
<dbReference type="InterPro" id="IPR014777">
    <property type="entry name" value="4pyrrole_Mease_sub1"/>
</dbReference>
<evidence type="ECO:0000256" key="3">
    <source>
        <dbReference type="ARBA" id="ARBA00022573"/>
    </source>
</evidence>
<accession>A0ABV3T5F5</accession>
<feature type="domain" description="Tetrapyrrole methylase" evidence="8">
    <location>
        <begin position="281"/>
        <end position="487"/>
    </location>
</feature>
<dbReference type="InterPro" id="IPR051810">
    <property type="entry name" value="Precorrin_MeTrfase"/>
</dbReference>
<dbReference type="InterPro" id="IPR012382">
    <property type="entry name" value="CobI/CbiL"/>
</dbReference>
<dbReference type="Gene3D" id="3.30.950.10">
    <property type="entry name" value="Methyltransferase, Cobalt-precorrin-4 Transmethylase, Domain 2"/>
    <property type="match status" value="2"/>
</dbReference>
<dbReference type="CDD" id="cd11646">
    <property type="entry name" value="Precorrin_3B_C17_MT"/>
    <property type="match status" value="1"/>
</dbReference>
<dbReference type="InterPro" id="IPR000878">
    <property type="entry name" value="4pyrrol_Mease"/>
</dbReference>
<dbReference type="CDD" id="cd11645">
    <property type="entry name" value="Precorrin_2_C20_MT"/>
    <property type="match status" value="1"/>
</dbReference>
<dbReference type="NCBIfam" id="TIGR01466">
    <property type="entry name" value="cobJ_cbiH"/>
    <property type="match status" value="1"/>
</dbReference>
<dbReference type="NCBIfam" id="TIGR01467">
    <property type="entry name" value="cobI_cbiL"/>
    <property type="match status" value="1"/>
</dbReference>
<comment type="similarity">
    <text evidence="2">Belongs to the precorrin methyltransferase family.</text>
</comment>
<dbReference type="Proteomes" id="UP001556631">
    <property type="component" value="Unassembled WGS sequence"/>
</dbReference>
<keyword evidence="3" id="KW-0169">Cobalamin biosynthesis</keyword>
<dbReference type="Gene3D" id="3.40.1010.10">
    <property type="entry name" value="Cobalt-precorrin-4 Transmethylase, Domain 1"/>
    <property type="match status" value="2"/>
</dbReference>
<evidence type="ECO:0000259" key="8">
    <source>
        <dbReference type="Pfam" id="PF00590"/>
    </source>
</evidence>
<feature type="domain" description="Tetrapyrrole methylase" evidence="8">
    <location>
        <begin position="11"/>
        <end position="221"/>
    </location>
</feature>
<dbReference type="InterPro" id="IPR035996">
    <property type="entry name" value="4pyrrol_Methylase_sf"/>
</dbReference>
<proteinExistence type="inferred from homology"/>
<dbReference type="InterPro" id="IPR006364">
    <property type="entry name" value="CobI/CbiL/CobIJ_dom"/>
</dbReference>
<name>A0ABV3T5F5_9ACTN</name>
<protein>
    <submittedName>
        <fullName evidence="9">Precorrin-2 C(20)-methyltransferase</fullName>
        <ecNumber evidence="9">2.1.1.130</ecNumber>
    </submittedName>
</protein>
<evidence type="ECO:0000313" key="9">
    <source>
        <dbReference type="EMBL" id="MEX0429119.1"/>
    </source>
</evidence>
<dbReference type="InterPro" id="IPR014776">
    <property type="entry name" value="4pyrrole_Mease_sub2"/>
</dbReference>
<dbReference type="Pfam" id="PF00590">
    <property type="entry name" value="TP_methylase"/>
    <property type="match status" value="2"/>
</dbReference>
<gene>
    <name evidence="9" type="ORF">AB3X52_15945</name>
</gene>
<dbReference type="RefSeq" id="WP_367995088.1">
    <property type="nucleotide sequence ID" value="NZ_JBFPJR010000033.1"/>
</dbReference>
<evidence type="ECO:0000256" key="1">
    <source>
        <dbReference type="ARBA" id="ARBA00004953"/>
    </source>
</evidence>
<evidence type="ECO:0000256" key="5">
    <source>
        <dbReference type="ARBA" id="ARBA00022679"/>
    </source>
</evidence>
<organism evidence="9 10">
    <name type="scientific">Nocardioides eburneus</name>
    <dbReference type="NCBI Taxonomy" id="3231482"/>
    <lineage>
        <taxon>Bacteria</taxon>
        <taxon>Bacillati</taxon>
        <taxon>Actinomycetota</taxon>
        <taxon>Actinomycetes</taxon>
        <taxon>Propionibacteriales</taxon>
        <taxon>Nocardioidaceae</taxon>
        <taxon>Nocardioides</taxon>
    </lineage>
</organism>
<keyword evidence="6" id="KW-0949">S-adenosyl-L-methionine</keyword>
<dbReference type="GO" id="GO:0030788">
    <property type="term" value="F:precorrin-2 C20-methyltransferase activity"/>
    <property type="evidence" value="ECO:0007669"/>
    <property type="project" value="UniProtKB-EC"/>
</dbReference>
<evidence type="ECO:0000313" key="10">
    <source>
        <dbReference type="Proteomes" id="UP001556631"/>
    </source>
</evidence>
<dbReference type="InterPro" id="IPR006363">
    <property type="entry name" value="Cbl_synth_CobJ/CibH_dom"/>
</dbReference>
<keyword evidence="4 9" id="KW-0489">Methyltransferase</keyword>
<evidence type="ECO:0000256" key="4">
    <source>
        <dbReference type="ARBA" id="ARBA00022603"/>
    </source>
</evidence>
<comment type="caution">
    <text evidence="9">The sequence shown here is derived from an EMBL/GenBank/DDBJ whole genome shotgun (WGS) entry which is preliminary data.</text>
</comment>
<dbReference type="NCBIfam" id="NF004647">
    <property type="entry name" value="PRK05990.1"/>
    <property type="match status" value="1"/>
</dbReference>